<dbReference type="CDD" id="cd14686">
    <property type="entry name" value="bZIP"/>
    <property type="match status" value="1"/>
</dbReference>
<keyword evidence="10" id="KW-0175">Coiled coil</keyword>
<name>A0A8T0P8Z0_PANVG</name>
<dbReference type="CDD" id="cd00086">
    <property type="entry name" value="homeodomain"/>
    <property type="match status" value="1"/>
</dbReference>
<evidence type="ECO:0000256" key="10">
    <source>
        <dbReference type="SAM" id="Coils"/>
    </source>
</evidence>
<dbReference type="PROSITE" id="PS00027">
    <property type="entry name" value="HOMEOBOX_1"/>
    <property type="match status" value="1"/>
</dbReference>
<feature type="coiled-coil region" evidence="10">
    <location>
        <begin position="156"/>
        <end position="197"/>
    </location>
</feature>
<keyword evidence="13" id="KW-1185">Reference proteome</keyword>
<keyword evidence="5 8" id="KW-0371">Homeobox</keyword>
<dbReference type="EMBL" id="CM029052">
    <property type="protein sequence ID" value="KAG2556642.1"/>
    <property type="molecule type" value="Genomic_DNA"/>
</dbReference>
<evidence type="ECO:0000313" key="13">
    <source>
        <dbReference type="Proteomes" id="UP000823388"/>
    </source>
</evidence>
<protein>
    <recommendedName>
        <fullName evidence="11">Homeobox domain-containing protein</fullName>
    </recommendedName>
</protein>
<dbReference type="PROSITE" id="PS50071">
    <property type="entry name" value="HOMEOBOX_2"/>
    <property type="match status" value="1"/>
</dbReference>
<dbReference type="SMART" id="SM00340">
    <property type="entry name" value="HALZ"/>
    <property type="match status" value="1"/>
</dbReference>
<proteinExistence type="inferred from homology"/>
<dbReference type="GO" id="GO:0000981">
    <property type="term" value="F:DNA-binding transcription factor activity, RNA polymerase II-specific"/>
    <property type="evidence" value="ECO:0007669"/>
    <property type="project" value="InterPro"/>
</dbReference>
<dbReference type="Gene3D" id="1.10.10.60">
    <property type="entry name" value="Homeodomain-like"/>
    <property type="match status" value="1"/>
</dbReference>
<feature type="DNA-binding region" description="Homeobox" evidence="8">
    <location>
        <begin position="106"/>
        <end position="165"/>
    </location>
</feature>
<dbReference type="InterPro" id="IPR001356">
    <property type="entry name" value="HD"/>
</dbReference>
<dbReference type="GO" id="GO:0005634">
    <property type="term" value="C:nucleus"/>
    <property type="evidence" value="ECO:0007669"/>
    <property type="project" value="UniProtKB-SubCell"/>
</dbReference>
<dbReference type="Proteomes" id="UP000823388">
    <property type="component" value="Chromosome 8N"/>
</dbReference>
<gene>
    <name evidence="12" type="ORF">PVAP13_8NG191601</name>
</gene>
<evidence type="ECO:0000256" key="5">
    <source>
        <dbReference type="ARBA" id="ARBA00023155"/>
    </source>
</evidence>
<comment type="similarity">
    <text evidence="2">Belongs to the HD-ZIP homeobox family. Class II subfamily.</text>
</comment>
<comment type="subcellular location">
    <subcellularLocation>
        <location evidence="1 8 9">Nucleus</location>
    </subcellularLocation>
</comment>
<dbReference type="PANTHER" id="PTHR45714:SF21">
    <property type="entry name" value="HOMEOBOX-LEUCINE ZIPPER PROTEIN HOX7"/>
    <property type="match status" value="1"/>
</dbReference>
<evidence type="ECO:0000256" key="9">
    <source>
        <dbReference type="RuleBase" id="RU000682"/>
    </source>
</evidence>
<dbReference type="InterPro" id="IPR003106">
    <property type="entry name" value="Leu_zip_homeo"/>
</dbReference>
<keyword evidence="6" id="KW-0804">Transcription</keyword>
<reference evidence="12" key="1">
    <citation type="submission" date="2020-05" db="EMBL/GenBank/DDBJ databases">
        <title>WGS assembly of Panicum virgatum.</title>
        <authorList>
            <person name="Lovell J.T."/>
            <person name="Jenkins J."/>
            <person name="Shu S."/>
            <person name="Juenger T.E."/>
            <person name="Schmutz J."/>
        </authorList>
    </citation>
    <scope>NUCLEOTIDE SEQUENCE</scope>
    <source>
        <strain evidence="12">AP13</strain>
    </source>
</reference>
<sequence length="236" mass="25915">MELELNLGVSPALAKGTAMPMLTYTRAGDGEGHDELVLELGVRTAKGDELDNLKTSMQPEDVQEEDLYQGCPQRTACAETGSGSSSLRVEVPVRQAAKDKGGFGGRTKKKLRLSKEQYGFLEDSFKEHSTLTPRQHSDIASRLNLGPRQVAIWFQNRRARTKLLQTKEECENLKRGCAALTQENRRLQGEVAELRALLTNPASFTATHQSSVPFGTVQRGPPGPISLVLGTPRRKC</sequence>
<evidence type="ECO:0000256" key="1">
    <source>
        <dbReference type="ARBA" id="ARBA00004123"/>
    </source>
</evidence>
<dbReference type="SMART" id="SM00389">
    <property type="entry name" value="HOX"/>
    <property type="match status" value="1"/>
</dbReference>
<evidence type="ECO:0000256" key="4">
    <source>
        <dbReference type="ARBA" id="ARBA00023125"/>
    </source>
</evidence>
<feature type="domain" description="Homeobox" evidence="11">
    <location>
        <begin position="104"/>
        <end position="164"/>
    </location>
</feature>
<dbReference type="PANTHER" id="PTHR45714">
    <property type="entry name" value="HOMEOBOX-LEUCINE ZIPPER PROTEIN HAT14"/>
    <property type="match status" value="1"/>
</dbReference>
<evidence type="ECO:0000259" key="11">
    <source>
        <dbReference type="PROSITE" id="PS50071"/>
    </source>
</evidence>
<comment type="caution">
    <text evidence="12">The sequence shown here is derived from an EMBL/GenBank/DDBJ whole genome shotgun (WGS) entry which is preliminary data.</text>
</comment>
<dbReference type="SUPFAM" id="SSF46689">
    <property type="entry name" value="Homeodomain-like"/>
    <property type="match status" value="1"/>
</dbReference>
<dbReference type="GO" id="GO:0043565">
    <property type="term" value="F:sequence-specific DNA binding"/>
    <property type="evidence" value="ECO:0007669"/>
    <property type="project" value="InterPro"/>
</dbReference>
<dbReference type="InterPro" id="IPR017970">
    <property type="entry name" value="Homeobox_CS"/>
</dbReference>
<accession>A0A8T0P8Z0</accession>
<evidence type="ECO:0000313" key="12">
    <source>
        <dbReference type="EMBL" id="KAG2556642.1"/>
    </source>
</evidence>
<organism evidence="12 13">
    <name type="scientific">Panicum virgatum</name>
    <name type="common">Blackwell switchgrass</name>
    <dbReference type="NCBI Taxonomy" id="38727"/>
    <lineage>
        <taxon>Eukaryota</taxon>
        <taxon>Viridiplantae</taxon>
        <taxon>Streptophyta</taxon>
        <taxon>Embryophyta</taxon>
        <taxon>Tracheophyta</taxon>
        <taxon>Spermatophyta</taxon>
        <taxon>Magnoliopsida</taxon>
        <taxon>Liliopsida</taxon>
        <taxon>Poales</taxon>
        <taxon>Poaceae</taxon>
        <taxon>PACMAD clade</taxon>
        <taxon>Panicoideae</taxon>
        <taxon>Panicodae</taxon>
        <taxon>Paniceae</taxon>
        <taxon>Panicinae</taxon>
        <taxon>Panicum</taxon>
        <taxon>Panicum sect. Hiantes</taxon>
    </lineage>
</organism>
<dbReference type="Pfam" id="PF00046">
    <property type="entry name" value="Homeodomain"/>
    <property type="match status" value="1"/>
</dbReference>
<keyword evidence="7 8" id="KW-0539">Nucleus</keyword>
<dbReference type="InterPro" id="IPR050762">
    <property type="entry name" value="HD-ZIP_Homeobox_LZ_Class_II"/>
</dbReference>
<dbReference type="InterPro" id="IPR009057">
    <property type="entry name" value="Homeodomain-like_sf"/>
</dbReference>
<evidence type="ECO:0000256" key="3">
    <source>
        <dbReference type="ARBA" id="ARBA00023015"/>
    </source>
</evidence>
<keyword evidence="3" id="KW-0805">Transcription regulation</keyword>
<evidence type="ECO:0000256" key="6">
    <source>
        <dbReference type="ARBA" id="ARBA00023163"/>
    </source>
</evidence>
<evidence type="ECO:0000256" key="8">
    <source>
        <dbReference type="PROSITE-ProRule" id="PRU00108"/>
    </source>
</evidence>
<evidence type="ECO:0000256" key="7">
    <source>
        <dbReference type="ARBA" id="ARBA00023242"/>
    </source>
</evidence>
<dbReference type="AlphaFoldDB" id="A0A8T0P8Z0"/>
<keyword evidence="4 8" id="KW-0238">DNA-binding</keyword>
<evidence type="ECO:0000256" key="2">
    <source>
        <dbReference type="ARBA" id="ARBA00006074"/>
    </source>
</evidence>